<evidence type="ECO:0000313" key="1">
    <source>
        <dbReference type="EMBL" id="KAI9549661.1"/>
    </source>
</evidence>
<dbReference type="EMBL" id="WJBH02000290">
    <property type="protein sequence ID" value="KAI9549661.1"/>
    <property type="molecule type" value="Genomic_DNA"/>
</dbReference>
<protein>
    <submittedName>
        <fullName evidence="1">Uncharacterized protein</fullName>
    </submittedName>
</protein>
<dbReference type="AlphaFoldDB" id="A0AAD5PK09"/>
<keyword evidence="2" id="KW-1185">Reference proteome</keyword>
<reference evidence="1" key="1">
    <citation type="submission" date="2022-05" db="EMBL/GenBank/DDBJ databases">
        <title>A multi-omics perspective on studying reproductive biology in Daphnia sinensis.</title>
        <authorList>
            <person name="Jia J."/>
        </authorList>
    </citation>
    <scope>NUCLEOTIDE SEQUENCE</scope>
    <source>
        <strain evidence="1">WSL</strain>
    </source>
</reference>
<evidence type="ECO:0000313" key="2">
    <source>
        <dbReference type="Proteomes" id="UP000820818"/>
    </source>
</evidence>
<proteinExistence type="predicted"/>
<gene>
    <name evidence="1" type="ORF">GHT06_003847</name>
</gene>
<comment type="caution">
    <text evidence="1">The sequence shown here is derived from an EMBL/GenBank/DDBJ whole genome shotgun (WGS) entry which is preliminary data.</text>
</comment>
<accession>A0AAD5PK09</accession>
<organism evidence="1 2">
    <name type="scientific">Daphnia sinensis</name>
    <dbReference type="NCBI Taxonomy" id="1820382"/>
    <lineage>
        <taxon>Eukaryota</taxon>
        <taxon>Metazoa</taxon>
        <taxon>Ecdysozoa</taxon>
        <taxon>Arthropoda</taxon>
        <taxon>Crustacea</taxon>
        <taxon>Branchiopoda</taxon>
        <taxon>Diplostraca</taxon>
        <taxon>Cladocera</taxon>
        <taxon>Anomopoda</taxon>
        <taxon>Daphniidae</taxon>
        <taxon>Daphnia</taxon>
        <taxon>Daphnia similis group</taxon>
    </lineage>
</organism>
<sequence>MTSIDDVKVLKEYLIADRDRYAKDMGLTAVAAEWGAGFITNLIVAMEQLVLNCDTSIDMDKVVMENSPLKLLRLVAHSLNYGIKADVYLFKTVEDLWKRIRKSYFDEFPPNFNNMSSLGKCGTPWVITDSNAYACRFRIDIPLAIEICNILLELNSALEKGSTSEFRKHYTKLANLDFHEYDMTLIQRVCLVEDLYARVRFMLLKSCVTLDKTEYDQRAQLLIFYQQHRKLENAAKRCA</sequence>
<dbReference type="Proteomes" id="UP000820818">
    <property type="component" value="Unassembled WGS sequence"/>
</dbReference>
<name>A0AAD5PK09_9CRUS</name>